<feature type="compositionally biased region" description="Polar residues" evidence="1">
    <location>
        <begin position="240"/>
        <end position="254"/>
    </location>
</feature>
<feature type="region of interest" description="Disordered" evidence="1">
    <location>
        <begin position="226"/>
        <end position="265"/>
    </location>
</feature>
<feature type="signal peptide" evidence="2">
    <location>
        <begin position="1"/>
        <end position="23"/>
    </location>
</feature>
<evidence type="ECO:0000256" key="1">
    <source>
        <dbReference type="SAM" id="MobiDB-lite"/>
    </source>
</evidence>
<protein>
    <submittedName>
        <fullName evidence="3">Uncharacterized protein</fullName>
    </submittedName>
</protein>
<feature type="region of interest" description="Disordered" evidence="1">
    <location>
        <begin position="190"/>
        <end position="213"/>
    </location>
</feature>
<evidence type="ECO:0000313" key="4">
    <source>
        <dbReference type="Proteomes" id="UP000235392"/>
    </source>
</evidence>
<name>A0A2N5STD3_9BASI</name>
<reference evidence="3 4" key="1">
    <citation type="submission" date="2017-11" db="EMBL/GenBank/DDBJ databases">
        <title>De novo assembly and phasing of dikaryotic genomes from two isolates of Puccinia coronata f. sp. avenae, the causal agent of oat crown rust.</title>
        <authorList>
            <person name="Miller M.E."/>
            <person name="Zhang Y."/>
            <person name="Omidvar V."/>
            <person name="Sperschneider J."/>
            <person name="Schwessinger B."/>
            <person name="Raley C."/>
            <person name="Palmer J.M."/>
            <person name="Garnica D."/>
            <person name="Upadhyaya N."/>
            <person name="Rathjen J."/>
            <person name="Taylor J.M."/>
            <person name="Park R.F."/>
            <person name="Dodds P.N."/>
            <person name="Hirsch C.D."/>
            <person name="Kianian S.F."/>
            <person name="Figueroa M."/>
        </authorList>
    </citation>
    <scope>NUCLEOTIDE SEQUENCE [LARGE SCALE GENOMIC DNA]</scope>
    <source>
        <strain evidence="3">12SD80</strain>
    </source>
</reference>
<keyword evidence="2" id="KW-0732">Signal</keyword>
<dbReference type="Proteomes" id="UP000235392">
    <property type="component" value="Unassembled WGS sequence"/>
</dbReference>
<gene>
    <name evidence="3" type="ORF">PCASD_19019</name>
</gene>
<comment type="caution">
    <text evidence="3">The sequence shown here is derived from an EMBL/GenBank/DDBJ whole genome shotgun (WGS) entry which is preliminary data.</text>
</comment>
<organism evidence="3 4">
    <name type="scientific">Puccinia coronata f. sp. avenae</name>
    <dbReference type="NCBI Taxonomy" id="200324"/>
    <lineage>
        <taxon>Eukaryota</taxon>
        <taxon>Fungi</taxon>
        <taxon>Dikarya</taxon>
        <taxon>Basidiomycota</taxon>
        <taxon>Pucciniomycotina</taxon>
        <taxon>Pucciniomycetes</taxon>
        <taxon>Pucciniales</taxon>
        <taxon>Pucciniaceae</taxon>
        <taxon>Puccinia</taxon>
    </lineage>
</organism>
<sequence>MRMKFNPLIQSAVWYFAWKVAVAHPGFPPTGHTDGLGAFGLHSGQGDLSEVVNRATSLKRKRPAEGDPVDARMSCSVSPYLEYSSGMSFHPTTHYPDHISGSQTVNPENFLLPSDILENRREIRDEDSDYDGTSFLKLLESYFPAPGATLEGPYNQVGPQNSLESYMDPYPTNIAHDSGFQTKRSATGLQAVNPESHDLRPSPEIQIEMGDNNYGGTSFLQLLEPHLASTGKPPDADPSQVGTKYSLKGSQGEQNLEKSYPVSQQ</sequence>
<evidence type="ECO:0000313" key="3">
    <source>
        <dbReference type="EMBL" id="PLW16499.1"/>
    </source>
</evidence>
<proteinExistence type="predicted"/>
<feature type="chain" id="PRO_5014911384" evidence="2">
    <location>
        <begin position="24"/>
        <end position="265"/>
    </location>
</feature>
<evidence type="ECO:0000256" key="2">
    <source>
        <dbReference type="SAM" id="SignalP"/>
    </source>
</evidence>
<dbReference type="EMBL" id="PGCI01000770">
    <property type="protein sequence ID" value="PLW16499.1"/>
    <property type="molecule type" value="Genomic_DNA"/>
</dbReference>
<dbReference type="AlphaFoldDB" id="A0A2N5STD3"/>
<accession>A0A2N5STD3</accession>